<dbReference type="CDD" id="cd00761">
    <property type="entry name" value="Glyco_tranf_GTA_type"/>
    <property type="match status" value="1"/>
</dbReference>
<gene>
    <name evidence="3" type="ORF">A2160_03830</name>
</gene>
<dbReference type="STRING" id="1797457.A2160_03830"/>
<dbReference type="EMBL" id="MEZK01000022">
    <property type="protein sequence ID" value="OGD62352.1"/>
    <property type="molecule type" value="Genomic_DNA"/>
</dbReference>
<dbReference type="Gene3D" id="3.90.550.10">
    <property type="entry name" value="Spore Coat Polysaccharide Biosynthesis Protein SpsA, Chain A"/>
    <property type="match status" value="1"/>
</dbReference>
<evidence type="ECO:0000259" key="2">
    <source>
        <dbReference type="Pfam" id="PF13632"/>
    </source>
</evidence>
<feature type="transmembrane region" description="Helical" evidence="1">
    <location>
        <begin position="452"/>
        <end position="473"/>
    </location>
</feature>
<feature type="transmembrane region" description="Helical" evidence="1">
    <location>
        <begin position="24"/>
        <end position="49"/>
    </location>
</feature>
<organism evidence="3 4">
    <name type="scientific">Candidatus Beckwithbacteria bacterium RBG_13_42_9</name>
    <dbReference type="NCBI Taxonomy" id="1797457"/>
    <lineage>
        <taxon>Bacteria</taxon>
        <taxon>Candidatus Beckwithiibacteriota</taxon>
    </lineage>
</organism>
<protein>
    <recommendedName>
        <fullName evidence="2">Glycosyltransferase 2-like domain-containing protein</fullName>
    </recommendedName>
</protein>
<reference evidence="3 4" key="1">
    <citation type="journal article" date="2016" name="Nat. Commun.">
        <title>Thousands of microbial genomes shed light on interconnected biogeochemical processes in an aquifer system.</title>
        <authorList>
            <person name="Anantharaman K."/>
            <person name="Brown C.T."/>
            <person name="Hug L.A."/>
            <person name="Sharon I."/>
            <person name="Castelle C.J."/>
            <person name="Probst A.J."/>
            <person name="Thomas B.C."/>
            <person name="Singh A."/>
            <person name="Wilkins M.J."/>
            <person name="Karaoz U."/>
            <person name="Brodie E.L."/>
            <person name="Williams K.H."/>
            <person name="Hubbard S.S."/>
            <person name="Banfield J.F."/>
        </authorList>
    </citation>
    <scope>NUCLEOTIDE SEQUENCE [LARGE SCALE GENOMIC DNA]</scope>
</reference>
<dbReference type="InterPro" id="IPR029044">
    <property type="entry name" value="Nucleotide-diphossugar_trans"/>
</dbReference>
<dbReference type="Proteomes" id="UP000177006">
    <property type="component" value="Unassembled WGS sequence"/>
</dbReference>
<keyword evidence="1" id="KW-0812">Transmembrane</keyword>
<accession>A0A1F5E4M6</accession>
<evidence type="ECO:0000313" key="4">
    <source>
        <dbReference type="Proteomes" id="UP000177006"/>
    </source>
</evidence>
<dbReference type="SUPFAM" id="SSF53448">
    <property type="entry name" value="Nucleotide-diphospho-sugar transferases"/>
    <property type="match status" value="1"/>
</dbReference>
<proteinExistence type="predicted"/>
<keyword evidence="1" id="KW-1133">Transmembrane helix</keyword>
<dbReference type="InterPro" id="IPR001173">
    <property type="entry name" value="Glyco_trans_2-like"/>
</dbReference>
<feature type="transmembrane region" description="Helical" evidence="1">
    <location>
        <begin position="55"/>
        <end position="73"/>
    </location>
</feature>
<dbReference type="PANTHER" id="PTHR36851:SF1">
    <property type="entry name" value="GLYCO_TRANS_2-LIKE DOMAIN-CONTAINING PROTEIN"/>
    <property type="match status" value="1"/>
</dbReference>
<feature type="domain" description="Glycosyltransferase 2-like" evidence="2">
    <location>
        <begin position="206"/>
        <end position="434"/>
    </location>
</feature>
<comment type="caution">
    <text evidence="3">The sequence shown here is derived from an EMBL/GenBank/DDBJ whole genome shotgun (WGS) entry which is preliminary data.</text>
</comment>
<dbReference type="Pfam" id="PF13632">
    <property type="entry name" value="Glyco_trans_2_3"/>
    <property type="match status" value="1"/>
</dbReference>
<dbReference type="PANTHER" id="PTHR36851">
    <property type="entry name" value="UNNAMED PRODUCT"/>
    <property type="match status" value="1"/>
</dbReference>
<evidence type="ECO:0000256" key="1">
    <source>
        <dbReference type="SAM" id="Phobius"/>
    </source>
</evidence>
<name>A0A1F5E4M6_9BACT</name>
<dbReference type="AlphaFoldDB" id="A0A1F5E4M6"/>
<feature type="transmembrane region" description="Helical" evidence="1">
    <location>
        <begin position="423"/>
        <end position="440"/>
    </location>
</feature>
<keyword evidence="1" id="KW-0472">Membrane</keyword>
<evidence type="ECO:0000313" key="3">
    <source>
        <dbReference type="EMBL" id="OGD62352.1"/>
    </source>
</evidence>
<sequence length="497" mass="57816">MANNSVIRLKADALQRVLEIIPGLFSWSLILFPIWGSFFIPAVVAYYIIAFDVYWLYRSATTATLAIISNFRIKAAQRYDWMNDVQDFGDWHKLHHIVIIPNYQEPLSLLRQTLNSLKNQSFPVKKISVVLAFEEREGKGVHEKAKQLRREYQEYFANVLATFHPDLPHEVRGKSSNTAWAAQQAKKLIVQKKKLDPAYTTITSEDADARLHKDYFACLSYKFLDLPSRYYLIFQPAIMYYNNIWKAPAPVRVFSTFASIVQISLLNRKDRLINFSTYSTSFKLLNKIGFWDVDVIPEDYRLFFKAYFATGGKVEVEPIFLPVYAHAAVSSSFWKTMTNQYEQVKRWAWGVSDDPYLIKKWFTTPGIPFWDKTLRILKVLEDHFLWPVNWFAVTLGATLPPLLNKNFARTILGKRLPQTSSAILTMALFFLLLMILVDWQQRPKDEKVTLKAKILSFFEFILLPVVGFFFSALPGLDAHTRLMLGRYIDYRVTEKTE</sequence>